<dbReference type="Proteomes" id="UP000314294">
    <property type="component" value="Unassembled WGS sequence"/>
</dbReference>
<organism evidence="2 3">
    <name type="scientific">Liparis tanakae</name>
    <name type="common">Tanaka's snailfish</name>
    <dbReference type="NCBI Taxonomy" id="230148"/>
    <lineage>
        <taxon>Eukaryota</taxon>
        <taxon>Metazoa</taxon>
        <taxon>Chordata</taxon>
        <taxon>Craniata</taxon>
        <taxon>Vertebrata</taxon>
        <taxon>Euteleostomi</taxon>
        <taxon>Actinopterygii</taxon>
        <taxon>Neopterygii</taxon>
        <taxon>Teleostei</taxon>
        <taxon>Neoteleostei</taxon>
        <taxon>Acanthomorphata</taxon>
        <taxon>Eupercaria</taxon>
        <taxon>Perciformes</taxon>
        <taxon>Cottioidei</taxon>
        <taxon>Cottales</taxon>
        <taxon>Liparidae</taxon>
        <taxon>Liparis</taxon>
    </lineage>
</organism>
<proteinExistence type="predicted"/>
<reference evidence="2 3" key="1">
    <citation type="submission" date="2019-03" db="EMBL/GenBank/DDBJ databases">
        <title>First draft genome of Liparis tanakae, snailfish: a comprehensive survey of snailfish specific genes.</title>
        <authorList>
            <person name="Kim W."/>
            <person name="Song I."/>
            <person name="Jeong J.-H."/>
            <person name="Kim D."/>
            <person name="Kim S."/>
            <person name="Ryu S."/>
            <person name="Song J.Y."/>
            <person name="Lee S.K."/>
        </authorList>
    </citation>
    <scope>NUCLEOTIDE SEQUENCE [LARGE SCALE GENOMIC DNA]</scope>
    <source>
        <tissue evidence="2">Muscle</tissue>
    </source>
</reference>
<evidence type="ECO:0000313" key="3">
    <source>
        <dbReference type="Proteomes" id="UP000314294"/>
    </source>
</evidence>
<feature type="compositionally biased region" description="Polar residues" evidence="1">
    <location>
        <begin position="125"/>
        <end position="136"/>
    </location>
</feature>
<dbReference type="AlphaFoldDB" id="A0A4Z2IKV2"/>
<feature type="compositionally biased region" description="Gly residues" evidence="1">
    <location>
        <begin position="141"/>
        <end position="150"/>
    </location>
</feature>
<evidence type="ECO:0000313" key="2">
    <source>
        <dbReference type="EMBL" id="TNN77862.1"/>
    </source>
</evidence>
<gene>
    <name evidence="2" type="ORF">EYF80_011919</name>
</gene>
<protein>
    <submittedName>
        <fullName evidence="2">Uncharacterized protein</fullName>
    </submittedName>
</protein>
<name>A0A4Z2IKV2_9TELE</name>
<dbReference type="EMBL" id="SRLO01000079">
    <property type="protein sequence ID" value="TNN77862.1"/>
    <property type="molecule type" value="Genomic_DNA"/>
</dbReference>
<feature type="region of interest" description="Disordered" evidence="1">
    <location>
        <begin position="112"/>
        <end position="176"/>
    </location>
</feature>
<keyword evidence="3" id="KW-1185">Reference proteome</keyword>
<evidence type="ECO:0000256" key="1">
    <source>
        <dbReference type="SAM" id="MobiDB-lite"/>
    </source>
</evidence>
<sequence length="176" mass="19447">MCGPWPARWQGPVPPINPALENKGSAMQINEDQKQRWTPSDIHVHSPLTGGGTVGRLRVRKTRWRSRFSLKMLKEKGEGPPPPPRVQVCHAANWLLQGRETPFLIEIHRKSVPPTDWQPDGEKLLSQSNQSPTWPSRDSGVQGGRGGRGTAGETRSVESTMDSIPLVNFHPLSGNA</sequence>
<comment type="caution">
    <text evidence="2">The sequence shown here is derived from an EMBL/GenBank/DDBJ whole genome shotgun (WGS) entry which is preliminary data.</text>
</comment>
<accession>A0A4Z2IKV2</accession>